<dbReference type="PANTHER" id="PTHR40128:SF1">
    <property type="entry name" value="PHYTANOYL-COA HYDROXYLASE"/>
    <property type="match status" value="1"/>
</dbReference>
<dbReference type="RefSeq" id="WP_376981564.1">
    <property type="nucleotide sequence ID" value="NZ_JBHLSV010000017.1"/>
</dbReference>
<reference evidence="1 2" key="1">
    <citation type="submission" date="2024-09" db="EMBL/GenBank/DDBJ databases">
        <authorList>
            <person name="Sun Q."/>
            <person name="Mori K."/>
        </authorList>
    </citation>
    <scope>NUCLEOTIDE SEQUENCE [LARGE SCALE GENOMIC DNA]</scope>
    <source>
        <strain evidence="1 2">CICC 10874</strain>
    </source>
</reference>
<sequence>MSLDAPSAALTSNGYTLDDRPHRLGALDPVPDAERGDRGALWRRLRRDGYLFLPGHLEPQVVQDFRRFYFARLRGTGVVAEPSIPAEGEPGVAGGGEIDRALLRRRLFDEIVPSPEYERLCTHPRIRGWFAWLLADEVHLHRRRIIRHTRPGQTGIGTATQAHYDLVYLREGTDRVLSIWIPLGDCPRSRGGLTYLEGSHRRVMREEAEGRLRRPAASITADLPGLAEEHDARWLVTDYAAGDVVVHSAHIIHAALDNVDAGGVMRLSTDIRYQRASEPIDWRWQEHWRDDDGL</sequence>
<protein>
    <submittedName>
        <fullName evidence="1">Phytanoyl-CoA dioxygenase family protein</fullName>
    </submittedName>
</protein>
<accession>A0ABV6RDB2</accession>
<dbReference type="Gene3D" id="2.60.120.620">
    <property type="entry name" value="q2cbj1_9rhob like domain"/>
    <property type="match status" value="1"/>
</dbReference>
<evidence type="ECO:0000313" key="2">
    <source>
        <dbReference type="Proteomes" id="UP001589793"/>
    </source>
</evidence>
<dbReference type="EMBL" id="JBHLSV010000017">
    <property type="protein sequence ID" value="MFC0674974.1"/>
    <property type="molecule type" value="Genomic_DNA"/>
</dbReference>
<keyword evidence="1" id="KW-0560">Oxidoreductase</keyword>
<dbReference type="InterPro" id="IPR008775">
    <property type="entry name" value="Phytyl_CoA_dOase-like"/>
</dbReference>
<comment type="caution">
    <text evidence="1">The sequence shown here is derived from an EMBL/GenBank/DDBJ whole genome shotgun (WGS) entry which is preliminary data.</text>
</comment>
<dbReference type="Proteomes" id="UP001589793">
    <property type="component" value="Unassembled WGS sequence"/>
</dbReference>
<dbReference type="Pfam" id="PF05721">
    <property type="entry name" value="PhyH"/>
    <property type="match status" value="1"/>
</dbReference>
<organism evidence="1 2">
    <name type="scientific">Brachybacterium hainanense</name>
    <dbReference type="NCBI Taxonomy" id="1541174"/>
    <lineage>
        <taxon>Bacteria</taxon>
        <taxon>Bacillati</taxon>
        <taxon>Actinomycetota</taxon>
        <taxon>Actinomycetes</taxon>
        <taxon>Micrococcales</taxon>
        <taxon>Dermabacteraceae</taxon>
        <taxon>Brachybacterium</taxon>
    </lineage>
</organism>
<keyword evidence="2" id="KW-1185">Reference proteome</keyword>
<name>A0ABV6RDB2_9MICO</name>
<proteinExistence type="predicted"/>
<dbReference type="GO" id="GO:0051213">
    <property type="term" value="F:dioxygenase activity"/>
    <property type="evidence" value="ECO:0007669"/>
    <property type="project" value="UniProtKB-KW"/>
</dbReference>
<dbReference type="PANTHER" id="PTHR40128">
    <property type="entry name" value="EXPRESSED PROTEIN"/>
    <property type="match status" value="1"/>
</dbReference>
<evidence type="ECO:0000313" key="1">
    <source>
        <dbReference type="EMBL" id="MFC0674974.1"/>
    </source>
</evidence>
<dbReference type="SUPFAM" id="SSF51197">
    <property type="entry name" value="Clavaminate synthase-like"/>
    <property type="match status" value="1"/>
</dbReference>
<gene>
    <name evidence="1" type="ORF">ACFFF6_13480</name>
</gene>
<keyword evidence="1" id="KW-0223">Dioxygenase</keyword>